<dbReference type="AlphaFoldDB" id="A0A150WG88"/>
<dbReference type="EMBL" id="LUKF01000016">
    <property type="protein sequence ID" value="KYG62137.1"/>
    <property type="molecule type" value="Genomic_DNA"/>
</dbReference>
<keyword evidence="6" id="KW-0131">Cell cycle</keyword>
<reference evidence="11 12" key="1">
    <citation type="submission" date="2016-03" db="EMBL/GenBank/DDBJ databases">
        <authorList>
            <person name="Ploux O."/>
        </authorList>
    </citation>
    <scope>NUCLEOTIDE SEQUENCE [LARGE SCALE GENOMIC DNA]</scope>
    <source>
        <strain evidence="9 11">BER2</strain>
        <strain evidence="10 12">EC13</strain>
    </source>
</reference>
<comment type="caution">
    <text evidence="9">The sequence shown here is derived from an EMBL/GenBank/DDBJ whole genome shotgun (WGS) entry which is preliminary data.</text>
</comment>
<dbReference type="PANTHER" id="PTHR35851:SF1">
    <property type="entry name" value="CELL DIVISION PROTEIN FTSQ"/>
    <property type="match status" value="1"/>
</dbReference>
<organism evidence="9 11">
    <name type="scientific">Bdellovibrio bacteriovorus</name>
    <dbReference type="NCBI Taxonomy" id="959"/>
    <lineage>
        <taxon>Bacteria</taxon>
        <taxon>Pseudomonadati</taxon>
        <taxon>Bdellovibrionota</taxon>
        <taxon>Bdellovibrionia</taxon>
        <taxon>Bdellovibrionales</taxon>
        <taxon>Pseudobdellovibrionaceae</taxon>
        <taxon>Bdellovibrio</taxon>
    </lineage>
</organism>
<dbReference type="Gene3D" id="3.10.20.310">
    <property type="entry name" value="membrane protein fhac"/>
    <property type="match status" value="1"/>
</dbReference>
<feature type="domain" description="POTRA" evidence="8">
    <location>
        <begin position="59"/>
        <end position="107"/>
    </location>
</feature>
<name>A0A150WG88_BDEBC</name>
<evidence type="ECO:0000256" key="2">
    <source>
        <dbReference type="ARBA" id="ARBA00022519"/>
    </source>
</evidence>
<keyword evidence="5" id="KW-0472">Membrane</keyword>
<accession>A0A150WG88</accession>
<dbReference type="RefSeq" id="WP_063205022.1">
    <property type="nucleotide sequence ID" value="NZ_CP168967.1"/>
</dbReference>
<evidence type="ECO:0000256" key="4">
    <source>
        <dbReference type="ARBA" id="ARBA00022692"/>
    </source>
</evidence>
<protein>
    <submittedName>
        <fullName evidence="9">Cell division protein</fullName>
    </submittedName>
</protein>
<dbReference type="InterPro" id="IPR013685">
    <property type="entry name" value="POTRA_FtsQ_type"/>
</dbReference>
<dbReference type="InterPro" id="IPR026579">
    <property type="entry name" value="FtsQ"/>
</dbReference>
<dbReference type="EMBL" id="LUKD01000001">
    <property type="protein sequence ID" value="KYG68325.1"/>
    <property type="molecule type" value="Genomic_DNA"/>
</dbReference>
<dbReference type="OrthoDB" id="5290610at2"/>
<dbReference type="InterPro" id="IPR005548">
    <property type="entry name" value="Cell_div_FtsQ/DivIB_C"/>
</dbReference>
<evidence type="ECO:0000256" key="6">
    <source>
        <dbReference type="ARBA" id="ARBA00023306"/>
    </source>
</evidence>
<proteinExistence type="predicted"/>
<gene>
    <name evidence="9" type="ORF">AZI85_08040</name>
    <name evidence="10" type="ORF">AZI87_03460</name>
</gene>
<evidence type="ECO:0000259" key="8">
    <source>
        <dbReference type="Pfam" id="PF08478"/>
    </source>
</evidence>
<evidence type="ECO:0000313" key="11">
    <source>
        <dbReference type="Proteomes" id="UP000075391"/>
    </source>
</evidence>
<dbReference type="GO" id="GO:0090529">
    <property type="term" value="P:cell septum assembly"/>
    <property type="evidence" value="ECO:0007669"/>
    <property type="project" value="InterPro"/>
</dbReference>
<sequence>MKKLVLQLIFGFIVLPVALAGSLFYLNKNGFFNITKIEVILENPPAGQEQFLKPHVDRLEASLAKYKGISLWNIKLKKISREVSDLNWVEQLNIKRSWPATLAVRVRPYEVKLLYMGKGGKLVPIIKDGSFLDPVETKQAPDVALLDGESFQKKSELRKKAVEVIEQIPAEGSFSKKTISEIRHDSKEGFWMTMIKTGIQVKMGEDQVSLKAARVSQVVDYLESRQFDARVIDANLSKKVLVRLRKDP</sequence>
<dbReference type="PANTHER" id="PTHR35851">
    <property type="entry name" value="CELL DIVISION PROTEIN FTSQ"/>
    <property type="match status" value="1"/>
</dbReference>
<keyword evidence="3 9" id="KW-0132">Cell division</keyword>
<evidence type="ECO:0000313" key="10">
    <source>
        <dbReference type="EMBL" id="KYG68325.1"/>
    </source>
</evidence>
<evidence type="ECO:0000256" key="1">
    <source>
        <dbReference type="ARBA" id="ARBA00022475"/>
    </source>
</evidence>
<keyword evidence="1" id="KW-1003">Cell membrane</keyword>
<dbReference type="Pfam" id="PF08478">
    <property type="entry name" value="POTRA_1"/>
    <property type="match status" value="1"/>
</dbReference>
<dbReference type="Proteomes" id="UP000075391">
    <property type="component" value="Unassembled WGS sequence"/>
</dbReference>
<keyword evidence="5" id="KW-1133">Transmembrane helix</keyword>
<evidence type="ECO:0000313" key="9">
    <source>
        <dbReference type="EMBL" id="KYG62137.1"/>
    </source>
</evidence>
<dbReference type="Pfam" id="PF03799">
    <property type="entry name" value="FtsQ_DivIB_C"/>
    <property type="match status" value="1"/>
</dbReference>
<keyword evidence="4" id="KW-0812">Transmembrane</keyword>
<evidence type="ECO:0000259" key="7">
    <source>
        <dbReference type="Pfam" id="PF03799"/>
    </source>
</evidence>
<keyword evidence="2" id="KW-0997">Cell inner membrane</keyword>
<evidence type="ECO:0000256" key="3">
    <source>
        <dbReference type="ARBA" id="ARBA00022618"/>
    </source>
</evidence>
<dbReference type="Proteomes" id="UP000075799">
    <property type="component" value="Unassembled WGS sequence"/>
</dbReference>
<evidence type="ECO:0000256" key="5">
    <source>
        <dbReference type="ARBA" id="ARBA00022989"/>
    </source>
</evidence>
<feature type="domain" description="Cell division protein FtsQ/DivIB C-terminal" evidence="7">
    <location>
        <begin position="118"/>
        <end position="233"/>
    </location>
</feature>
<evidence type="ECO:0000313" key="12">
    <source>
        <dbReference type="Proteomes" id="UP000075799"/>
    </source>
</evidence>